<gene>
    <name evidence="2" type="ORF">SLEP1_g34476</name>
</gene>
<keyword evidence="3" id="KW-1185">Reference proteome</keyword>
<keyword evidence="1" id="KW-1133">Transmembrane helix</keyword>
<reference evidence="2 3" key="1">
    <citation type="journal article" date="2021" name="Commun. Biol.">
        <title>The genome of Shorea leprosula (Dipterocarpaceae) highlights the ecological relevance of drought in aseasonal tropical rainforests.</title>
        <authorList>
            <person name="Ng K.K.S."/>
            <person name="Kobayashi M.J."/>
            <person name="Fawcett J.A."/>
            <person name="Hatakeyama M."/>
            <person name="Paape T."/>
            <person name="Ng C.H."/>
            <person name="Ang C.C."/>
            <person name="Tnah L.H."/>
            <person name="Lee C.T."/>
            <person name="Nishiyama T."/>
            <person name="Sese J."/>
            <person name="O'Brien M.J."/>
            <person name="Copetti D."/>
            <person name="Mohd Noor M.I."/>
            <person name="Ong R.C."/>
            <person name="Putra M."/>
            <person name="Sireger I.Z."/>
            <person name="Indrioko S."/>
            <person name="Kosugi Y."/>
            <person name="Izuno A."/>
            <person name="Isagi Y."/>
            <person name="Lee S.L."/>
            <person name="Shimizu K.K."/>
        </authorList>
    </citation>
    <scope>NUCLEOTIDE SEQUENCE [LARGE SCALE GENOMIC DNA]</scope>
    <source>
        <strain evidence="2">214</strain>
    </source>
</reference>
<proteinExistence type="predicted"/>
<sequence>MTGFLMNQRRSGFLMNQRQSGFVHHFQPFFLPFPLIPFPLISLAMIGFMRNPDLLWVCVESRAEQTWVRRREPKANLGSSQTQVCSALGSTRTQSRSGFNANPEQIWVQREPRADLGSTRTQSRSGFVANPSLLCSALGSTRTQVCSGFGANPDLFWVRRKPISLLP</sequence>
<keyword evidence="1" id="KW-0812">Transmembrane</keyword>
<organism evidence="2 3">
    <name type="scientific">Rubroshorea leprosula</name>
    <dbReference type="NCBI Taxonomy" id="152421"/>
    <lineage>
        <taxon>Eukaryota</taxon>
        <taxon>Viridiplantae</taxon>
        <taxon>Streptophyta</taxon>
        <taxon>Embryophyta</taxon>
        <taxon>Tracheophyta</taxon>
        <taxon>Spermatophyta</taxon>
        <taxon>Magnoliopsida</taxon>
        <taxon>eudicotyledons</taxon>
        <taxon>Gunneridae</taxon>
        <taxon>Pentapetalae</taxon>
        <taxon>rosids</taxon>
        <taxon>malvids</taxon>
        <taxon>Malvales</taxon>
        <taxon>Dipterocarpaceae</taxon>
        <taxon>Rubroshorea</taxon>
    </lineage>
</organism>
<dbReference type="AlphaFoldDB" id="A0AAV5KK10"/>
<feature type="transmembrane region" description="Helical" evidence="1">
    <location>
        <begin position="29"/>
        <end position="48"/>
    </location>
</feature>
<protein>
    <submittedName>
        <fullName evidence="2">Uncharacterized protein</fullName>
    </submittedName>
</protein>
<comment type="caution">
    <text evidence="2">The sequence shown here is derived from an EMBL/GenBank/DDBJ whole genome shotgun (WGS) entry which is preliminary data.</text>
</comment>
<dbReference type="Proteomes" id="UP001054252">
    <property type="component" value="Unassembled WGS sequence"/>
</dbReference>
<keyword evidence="1" id="KW-0472">Membrane</keyword>
<accession>A0AAV5KK10</accession>
<evidence type="ECO:0000313" key="3">
    <source>
        <dbReference type="Proteomes" id="UP001054252"/>
    </source>
</evidence>
<evidence type="ECO:0000256" key="1">
    <source>
        <dbReference type="SAM" id="Phobius"/>
    </source>
</evidence>
<name>A0AAV5KK10_9ROSI</name>
<dbReference type="EMBL" id="BPVZ01000067">
    <property type="protein sequence ID" value="GKV24939.1"/>
    <property type="molecule type" value="Genomic_DNA"/>
</dbReference>
<evidence type="ECO:0000313" key="2">
    <source>
        <dbReference type="EMBL" id="GKV24939.1"/>
    </source>
</evidence>